<gene>
    <name evidence="7" type="primary">106093151</name>
</gene>
<dbReference type="InterPro" id="IPR037185">
    <property type="entry name" value="EmrE-like"/>
</dbReference>
<feature type="transmembrane region" description="Helical" evidence="5">
    <location>
        <begin position="271"/>
        <end position="300"/>
    </location>
</feature>
<keyword evidence="2 5" id="KW-0812">Transmembrane</keyword>
<dbReference type="VEuPathDB" id="VectorBase:SCAU015515"/>
<feature type="transmembrane region" description="Helical" evidence="5">
    <location>
        <begin position="192"/>
        <end position="213"/>
    </location>
</feature>
<evidence type="ECO:0000313" key="7">
    <source>
        <dbReference type="EnsemblMetazoa" id="SCAU015515-PA"/>
    </source>
</evidence>
<dbReference type="InterPro" id="IPR004853">
    <property type="entry name" value="Sugar_P_trans_dom"/>
</dbReference>
<proteinExistence type="predicted"/>
<organism evidence="7 8">
    <name type="scientific">Stomoxys calcitrans</name>
    <name type="common">Stable fly</name>
    <name type="synonym">Conops calcitrans</name>
    <dbReference type="NCBI Taxonomy" id="35570"/>
    <lineage>
        <taxon>Eukaryota</taxon>
        <taxon>Metazoa</taxon>
        <taxon>Ecdysozoa</taxon>
        <taxon>Arthropoda</taxon>
        <taxon>Hexapoda</taxon>
        <taxon>Insecta</taxon>
        <taxon>Pterygota</taxon>
        <taxon>Neoptera</taxon>
        <taxon>Endopterygota</taxon>
        <taxon>Diptera</taxon>
        <taxon>Brachycera</taxon>
        <taxon>Muscomorpha</taxon>
        <taxon>Muscoidea</taxon>
        <taxon>Muscidae</taxon>
        <taxon>Stomoxys</taxon>
    </lineage>
</organism>
<dbReference type="SUPFAM" id="SSF103481">
    <property type="entry name" value="Multidrug resistance efflux transporter EmrE"/>
    <property type="match status" value="2"/>
</dbReference>
<feature type="transmembrane region" description="Helical" evidence="5">
    <location>
        <begin position="243"/>
        <end position="264"/>
    </location>
</feature>
<feature type="transmembrane region" description="Helical" evidence="5">
    <location>
        <begin position="136"/>
        <end position="154"/>
    </location>
</feature>
<evidence type="ECO:0000256" key="1">
    <source>
        <dbReference type="ARBA" id="ARBA00004141"/>
    </source>
</evidence>
<comment type="subcellular location">
    <subcellularLocation>
        <location evidence="1">Membrane</location>
        <topology evidence="1">Multi-pass membrane protein</topology>
    </subcellularLocation>
</comment>
<evidence type="ECO:0000313" key="8">
    <source>
        <dbReference type="Proteomes" id="UP000095300"/>
    </source>
</evidence>
<feature type="transmembrane region" description="Helical" evidence="5">
    <location>
        <begin position="79"/>
        <end position="103"/>
    </location>
</feature>
<evidence type="ECO:0000256" key="4">
    <source>
        <dbReference type="ARBA" id="ARBA00023136"/>
    </source>
</evidence>
<keyword evidence="4 5" id="KW-0472">Membrane</keyword>
<protein>
    <recommendedName>
        <fullName evidence="6">Sugar phosphate transporter domain-containing protein</fullName>
    </recommendedName>
</protein>
<dbReference type="EnsemblMetazoa" id="SCAU015515-RA">
    <property type="protein sequence ID" value="SCAU015515-PA"/>
    <property type="gene ID" value="SCAU015515"/>
</dbReference>
<feature type="transmembrane region" description="Helical" evidence="5">
    <location>
        <begin position="48"/>
        <end position="67"/>
    </location>
</feature>
<feature type="transmembrane region" description="Helical" evidence="5">
    <location>
        <begin position="12"/>
        <end position="28"/>
    </location>
</feature>
<dbReference type="InterPro" id="IPR050186">
    <property type="entry name" value="TPT_transporter"/>
</dbReference>
<dbReference type="KEGG" id="scac:106093151"/>
<feature type="transmembrane region" description="Helical" evidence="5">
    <location>
        <begin position="160"/>
        <end position="180"/>
    </location>
</feature>
<feature type="domain" description="Sugar phosphate transporter" evidence="6">
    <location>
        <begin position="16"/>
        <end position="303"/>
    </location>
</feature>
<reference evidence="7" key="1">
    <citation type="submission" date="2020-05" db="UniProtKB">
        <authorList>
            <consortium name="EnsemblMetazoa"/>
        </authorList>
    </citation>
    <scope>IDENTIFICATION</scope>
    <source>
        <strain evidence="7">USDA</strain>
    </source>
</reference>
<dbReference type="OrthoDB" id="6418713at2759"/>
<evidence type="ECO:0000256" key="2">
    <source>
        <dbReference type="ARBA" id="ARBA00022692"/>
    </source>
</evidence>
<evidence type="ECO:0000256" key="5">
    <source>
        <dbReference type="SAM" id="Phobius"/>
    </source>
</evidence>
<dbReference type="STRING" id="35570.A0A1I8QB48"/>
<name>A0A1I8QB48_STOCA</name>
<dbReference type="PANTHER" id="PTHR11132">
    <property type="entry name" value="SOLUTE CARRIER FAMILY 35"/>
    <property type="match status" value="1"/>
</dbReference>
<dbReference type="GO" id="GO:0016020">
    <property type="term" value="C:membrane"/>
    <property type="evidence" value="ECO:0007669"/>
    <property type="project" value="UniProtKB-SubCell"/>
</dbReference>
<dbReference type="AlphaFoldDB" id="A0A1I8QB48"/>
<evidence type="ECO:0000256" key="3">
    <source>
        <dbReference type="ARBA" id="ARBA00022989"/>
    </source>
</evidence>
<keyword evidence="8" id="KW-1185">Reference proteome</keyword>
<feature type="transmembrane region" description="Helical" evidence="5">
    <location>
        <begin position="109"/>
        <end position="129"/>
    </location>
</feature>
<sequence length="375" mass="41827">MSNGIGKRTGSRHVLVVLTLCILWYIISSSNNVIGKMVLNEFPYPMTVTMIQLLSITLYSGPFFNLWKIRKYQELPRGYYLRLIIPLAFGKFLASVTSHISLWKVPVSYAHTVKATMPLFTVILSRLLFREKQPSLVYLSLIPIITGVGIATLTEISFDMMGLVSALISTMGFSLQNIFSKKVLKDTGIHHLRLLHLLGKLALFMFLPIWLYLDSFKVIQHPAITNLDYRVIALLFTDGVLNWLQNIIAFSVLSLVTPLTYAVASASKRIFVIAVSLFILGNPVTWLNCFGMGLAILGVLCYNRAKQISKEKSIIPTTTTKSSVSYTPLQNTIDPYYQGSLLTNHKSSNGYSRNNSLLANGSGMPNGSTTRLLFV</sequence>
<accession>A0A1I8QB48</accession>
<evidence type="ECO:0000259" key="6">
    <source>
        <dbReference type="Pfam" id="PF03151"/>
    </source>
</evidence>
<dbReference type="Proteomes" id="UP000095300">
    <property type="component" value="Unassembled WGS sequence"/>
</dbReference>
<dbReference type="Pfam" id="PF03151">
    <property type="entry name" value="TPT"/>
    <property type="match status" value="1"/>
</dbReference>
<keyword evidence="3 5" id="KW-1133">Transmembrane helix</keyword>